<dbReference type="EMBL" id="JABBVZ010000132">
    <property type="protein sequence ID" value="NMP24652.1"/>
    <property type="molecule type" value="Genomic_DNA"/>
</dbReference>
<proteinExistence type="predicted"/>
<accession>A0A7Y0L7Y8</accession>
<dbReference type="AlphaFoldDB" id="A0A7Y0L7Y8"/>
<gene>
    <name evidence="2" type="ORF">HIJ39_20265</name>
</gene>
<dbReference type="Pfam" id="PF18480">
    <property type="entry name" value="DUF5615"/>
    <property type="match status" value="1"/>
</dbReference>
<feature type="domain" description="DUF5615" evidence="1">
    <location>
        <begin position="1"/>
        <end position="86"/>
    </location>
</feature>
<evidence type="ECO:0000313" key="2">
    <source>
        <dbReference type="EMBL" id="NMP24652.1"/>
    </source>
</evidence>
<dbReference type="Proteomes" id="UP000533476">
    <property type="component" value="Unassembled WGS sequence"/>
</dbReference>
<protein>
    <submittedName>
        <fullName evidence="2">DUF5615 family PIN-like protein</fullName>
    </submittedName>
</protein>
<sequence>MTLLFDENLSFRLVEQLADVYPHSLHVRDVGLTGRPDEEIWRYAVRQNCAIVTKDIDFYQRSMLRGAPPKVIWVRIGNATTRAIADCALGSRRCSTLSPSRTRRFLSSHPTINRPLDLNLSSGLRLR</sequence>
<name>A0A7Y0L7Y8_9FIRM</name>
<comment type="caution">
    <text evidence="2">The sequence shown here is derived from an EMBL/GenBank/DDBJ whole genome shotgun (WGS) entry which is preliminary data.</text>
</comment>
<organism evidence="2 3">
    <name type="scientific">Sulfobacillus harzensis</name>
    <dbReference type="NCBI Taxonomy" id="2729629"/>
    <lineage>
        <taxon>Bacteria</taxon>
        <taxon>Bacillati</taxon>
        <taxon>Bacillota</taxon>
        <taxon>Clostridia</taxon>
        <taxon>Eubacteriales</taxon>
        <taxon>Clostridiales Family XVII. Incertae Sedis</taxon>
        <taxon>Sulfobacillus</taxon>
    </lineage>
</organism>
<reference evidence="2 3" key="1">
    <citation type="submission" date="2020-04" db="EMBL/GenBank/DDBJ databases">
        <authorList>
            <person name="Zhang R."/>
            <person name="Schippers A."/>
        </authorList>
    </citation>
    <scope>NUCLEOTIDE SEQUENCE [LARGE SCALE GENOMIC DNA]</scope>
    <source>
        <strain evidence="2 3">DSM 109850</strain>
    </source>
</reference>
<dbReference type="InterPro" id="IPR041049">
    <property type="entry name" value="DUF5615"/>
</dbReference>
<evidence type="ECO:0000259" key="1">
    <source>
        <dbReference type="Pfam" id="PF18480"/>
    </source>
</evidence>
<keyword evidence="3" id="KW-1185">Reference proteome</keyword>
<evidence type="ECO:0000313" key="3">
    <source>
        <dbReference type="Proteomes" id="UP000533476"/>
    </source>
</evidence>